<protein>
    <submittedName>
        <fullName evidence="6">Inorganic phosphate cotransporter-like Protein</fullName>
    </submittedName>
</protein>
<dbReference type="FunFam" id="1.20.1250.20:FF:001154">
    <property type="entry name" value="Putative inorganic phosphate cotransporter-like Protein"/>
    <property type="match status" value="1"/>
</dbReference>
<keyword evidence="2 5" id="KW-0812">Transmembrane</keyword>
<organism evidence="6 7">
    <name type="scientific">Tribolium castaneum</name>
    <name type="common">Red flour beetle</name>
    <dbReference type="NCBI Taxonomy" id="7070"/>
    <lineage>
        <taxon>Eukaryota</taxon>
        <taxon>Metazoa</taxon>
        <taxon>Ecdysozoa</taxon>
        <taxon>Arthropoda</taxon>
        <taxon>Hexapoda</taxon>
        <taxon>Insecta</taxon>
        <taxon>Pterygota</taxon>
        <taxon>Neoptera</taxon>
        <taxon>Endopterygota</taxon>
        <taxon>Coleoptera</taxon>
        <taxon>Polyphaga</taxon>
        <taxon>Cucujiformia</taxon>
        <taxon>Tenebrionidae</taxon>
        <taxon>Tenebrionidae incertae sedis</taxon>
        <taxon>Tribolium</taxon>
    </lineage>
</organism>
<dbReference type="OMA" id="VPILVWN"/>
<dbReference type="InParanoid" id="D6WY10"/>
<dbReference type="EMBL" id="KQ971362">
    <property type="protein sequence ID" value="EFA07913.2"/>
    <property type="molecule type" value="Genomic_DNA"/>
</dbReference>
<dbReference type="InterPro" id="IPR050382">
    <property type="entry name" value="MFS_Na/Anion_cotransporter"/>
</dbReference>
<dbReference type="InterPro" id="IPR036259">
    <property type="entry name" value="MFS_trans_sf"/>
</dbReference>
<evidence type="ECO:0000256" key="3">
    <source>
        <dbReference type="ARBA" id="ARBA00022989"/>
    </source>
</evidence>
<feature type="transmembrane region" description="Helical" evidence="5">
    <location>
        <begin position="364"/>
        <end position="380"/>
    </location>
</feature>
<feature type="transmembrane region" description="Helical" evidence="5">
    <location>
        <begin position="112"/>
        <end position="135"/>
    </location>
</feature>
<dbReference type="Pfam" id="PF07690">
    <property type="entry name" value="MFS_1"/>
    <property type="match status" value="1"/>
</dbReference>
<feature type="transmembrane region" description="Helical" evidence="5">
    <location>
        <begin position="174"/>
        <end position="191"/>
    </location>
</feature>
<feature type="transmembrane region" description="Helical" evidence="5">
    <location>
        <begin position="203"/>
        <end position="223"/>
    </location>
</feature>
<evidence type="ECO:0000256" key="5">
    <source>
        <dbReference type="SAM" id="Phobius"/>
    </source>
</evidence>
<feature type="transmembrane region" description="Helical" evidence="5">
    <location>
        <begin position="433"/>
        <end position="452"/>
    </location>
</feature>
<feature type="transmembrane region" description="Helical" evidence="5">
    <location>
        <begin position="29"/>
        <end position="48"/>
    </location>
</feature>
<accession>D6WY10</accession>
<reference evidence="6 7" key="2">
    <citation type="journal article" date="2010" name="Nucleic Acids Res.">
        <title>BeetleBase in 2010: revisions to provide comprehensive genomic information for Tribolium castaneum.</title>
        <authorList>
            <person name="Kim H.S."/>
            <person name="Murphy T."/>
            <person name="Xia J."/>
            <person name="Caragea D."/>
            <person name="Park Y."/>
            <person name="Beeman R.W."/>
            <person name="Lorenzen M.D."/>
            <person name="Butcher S."/>
            <person name="Manak J.R."/>
            <person name="Brown S.J."/>
        </authorList>
    </citation>
    <scope>GENOME REANNOTATION</scope>
    <source>
        <strain evidence="6 7">Georgia GA2</strain>
    </source>
</reference>
<dbReference type="Proteomes" id="UP000007266">
    <property type="component" value="Linkage group 8"/>
</dbReference>
<dbReference type="InterPro" id="IPR011701">
    <property type="entry name" value="MFS"/>
</dbReference>
<sequence>MSGLQQNSSGATSRSSDLEAKCCVALQRWVFCLLAFLAVFISATMYSLPSLVEETKTIRVKNINSSDYCASKINYTRTVVVINDTTLYAIHWGYLVSSLPAAVVSDQFGGKYVVTLSLLFSSFWCLINPAMAALSKRRPGWMAGTRFFRGFFKGFAFPAIMSLLARWAPDTERTTMTALVYGSYLLAYLLTREIRKMITNEGCYLVFGSLGVIYSLLWHLFLYPSPDEHPSIMGSELKYLDENTEDKPIEGRKKIPWLQMLTSRPVLALWFFEIGQSWTWVSFIHAYDVYLPQVLKLTDSDNNVLMTPLYLSFGLAVIFGFISDWFIKGKHLSVTTMRKIAASLGNTGAACSYMFAIFRRCSTNAVMIHFALGMCFEAFISSSSRVNHLDLASNFVGTLLGISQTLAQILLYVGLSQLPVLLKPESSLTQWAALFWFTLGLNVVSTTIYLVFGSGVRQEWNFVQ</sequence>
<feature type="transmembrane region" description="Helical" evidence="5">
    <location>
        <begin position="147"/>
        <end position="168"/>
    </location>
</feature>
<dbReference type="eggNOG" id="KOG2532">
    <property type="taxonomic scope" value="Eukaryota"/>
</dbReference>
<evidence type="ECO:0000313" key="7">
    <source>
        <dbReference type="Proteomes" id="UP000007266"/>
    </source>
</evidence>
<gene>
    <name evidence="6" type="primary">AUGUSTUS-3.0.2_05488</name>
    <name evidence="6" type="ORF">TcasGA2_TC005488</name>
</gene>
<feature type="transmembrane region" description="Helical" evidence="5">
    <location>
        <begin position="339"/>
        <end position="358"/>
    </location>
</feature>
<keyword evidence="3 5" id="KW-1133">Transmembrane helix</keyword>
<dbReference type="PANTHER" id="PTHR11662:SF415">
    <property type="entry name" value="AT30085P-RELATED"/>
    <property type="match status" value="1"/>
</dbReference>
<reference evidence="6 7" key="1">
    <citation type="journal article" date="2008" name="Nature">
        <title>The genome of the model beetle and pest Tribolium castaneum.</title>
        <authorList>
            <consortium name="Tribolium Genome Sequencing Consortium"/>
            <person name="Richards S."/>
            <person name="Gibbs R.A."/>
            <person name="Weinstock G.M."/>
            <person name="Brown S.J."/>
            <person name="Denell R."/>
            <person name="Beeman R.W."/>
            <person name="Gibbs R."/>
            <person name="Beeman R.W."/>
            <person name="Brown S.J."/>
            <person name="Bucher G."/>
            <person name="Friedrich M."/>
            <person name="Grimmelikhuijzen C.J."/>
            <person name="Klingler M."/>
            <person name="Lorenzen M."/>
            <person name="Richards S."/>
            <person name="Roth S."/>
            <person name="Schroder R."/>
            <person name="Tautz D."/>
            <person name="Zdobnov E.M."/>
            <person name="Muzny D."/>
            <person name="Gibbs R.A."/>
            <person name="Weinstock G.M."/>
            <person name="Attaway T."/>
            <person name="Bell S."/>
            <person name="Buhay C.J."/>
            <person name="Chandrabose M.N."/>
            <person name="Chavez D."/>
            <person name="Clerk-Blankenburg K.P."/>
            <person name="Cree A."/>
            <person name="Dao M."/>
            <person name="Davis C."/>
            <person name="Chacko J."/>
            <person name="Dinh H."/>
            <person name="Dugan-Rocha S."/>
            <person name="Fowler G."/>
            <person name="Garner T.T."/>
            <person name="Garnes J."/>
            <person name="Gnirke A."/>
            <person name="Hawes A."/>
            <person name="Hernandez J."/>
            <person name="Hines S."/>
            <person name="Holder M."/>
            <person name="Hume J."/>
            <person name="Jhangiani S.N."/>
            <person name="Joshi V."/>
            <person name="Khan Z.M."/>
            <person name="Jackson L."/>
            <person name="Kovar C."/>
            <person name="Kowis A."/>
            <person name="Lee S."/>
            <person name="Lewis L.R."/>
            <person name="Margolis J."/>
            <person name="Morgan M."/>
            <person name="Nazareth L.V."/>
            <person name="Nguyen N."/>
            <person name="Okwuonu G."/>
            <person name="Parker D."/>
            <person name="Richards S."/>
            <person name="Ruiz S.J."/>
            <person name="Santibanez J."/>
            <person name="Savard J."/>
            <person name="Scherer S.E."/>
            <person name="Schneider B."/>
            <person name="Sodergren E."/>
            <person name="Tautz D."/>
            <person name="Vattahil S."/>
            <person name="Villasana D."/>
            <person name="White C.S."/>
            <person name="Wright R."/>
            <person name="Park Y."/>
            <person name="Beeman R.W."/>
            <person name="Lord J."/>
            <person name="Oppert B."/>
            <person name="Lorenzen M."/>
            <person name="Brown S."/>
            <person name="Wang L."/>
            <person name="Savard J."/>
            <person name="Tautz D."/>
            <person name="Richards S."/>
            <person name="Weinstock G."/>
            <person name="Gibbs R.A."/>
            <person name="Liu Y."/>
            <person name="Worley K."/>
            <person name="Weinstock G."/>
            <person name="Elsik C.G."/>
            <person name="Reese J.T."/>
            <person name="Elhaik E."/>
            <person name="Landan G."/>
            <person name="Graur D."/>
            <person name="Arensburger P."/>
            <person name="Atkinson P."/>
            <person name="Beeman R.W."/>
            <person name="Beidler J."/>
            <person name="Brown S.J."/>
            <person name="Demuth J.P."/>
            <person name="Drury D.W."/>
            <person name="Du Y.Z."/>
            <person name="Fujiwara H."/>
            <person name="Lorenzen M."/>
            <person name="Maselli V."/>
            <person name="Osanai M."/>
            <person name="Park Y."/>
            <person name="Robertson H.M."/>
            <person name="Tu Z."/>
            <person name="Wang J.J."/>
            <person name="Wang S."/>
            <person name="Richards S."/>
            <person name="Song H."/>
            <person name="Zhang L."/>
            <person name="Sodergren E."/>
            <person name="Werner D."/>
            <person name="Stanke M."/>
            <person name="Morgenstern B."/>
            <person name="Solovyev V."/>
            <person name="Kosarev P."/>
            <person name="Brown G."/>
            <person name="Chen H.C."/>
            <person name="Ermolaeva O."/>
            <person name="Hlavina W."/>
            <person name="Kapustin Y."/>
            <person name="Kiryutin B."/>
            <person name="Kitts P."/>
            <person name="Maglott D."/>
            <person name="Pruitt K."/>
            <person name="Sapojnikov V."/>
            <person name="Souvorov A."/>
            <person name="Mackey A.J."/>
            <person name="Waterhouse R.M."/>
            <person name="Wyder S."/>
            <person name="Zdobnov E.M."/>
            <person name="Zdobnov E.M."/>
            <person name="Wyder S."/>
            <person name="Kriventseva E.V."/>
            <person name="Kadowaki T."/>
            <person name="Bork P."/>
            <person name="Aranda M."/>
            <person name="Bao R."/>
            <person name="Beermann A."/>
            <person name="Berns N."/>
            <person name="Bolognesi R."/>
            <person name="Bonneton F."/>
            <person name="Bopp D."/>
            <person name="Brown S.J."/>
            <person name="Bucher G."/>
            <person name="Butts T."/>
            <person name="Chaumot A."/>
            <person name="Denell R.E."/>
            <person name="Ferrier D.E."/>
            <person name="Friedrich M."/>
            <person name="Gordon C.M."/>
            <person name="Jindra M."/>
            <person name="Klingler M."/>
            <person name="Lan Q."/>
            <person name="Lattorff H.M."/>
            <person name="Laudet V."/>
            <person name="von Levetsow C."/>
            <person name="Liu Z."/>
            <person name="Lutz R."/>
            <person name="Lynch J.A."/>
            <person name="da Fonseca R.N."/>
            <person name="Posnien N."/>
            <person name="Reuter R."/>
            <person name="Roth S."/>
            <person name="Savard J."/>
            <person name="Schinko J.B."/>
            <person name="Schmitt C."/>
            <person name="Schoppmeier M."/>
            <person name="Schroder R."/>
            <person name="Shippy T.D."/>
            <person name="Simonnet F."/>
            <person name="Marques-Souza H."/>
            <person name="Tautz D."/>
            <person name="Tomoyasu Y."/>
            <person name="Trauner J."/>
            <person name="Van der Zee M."/>
            <person name="Vervoort M."/>
            <person name="Wittkopp N."/>
            <person name="Wimmer E.A."/>
            <person name="Yang X."/>
            <person name="Jones A.K."/>
            <person name="Sattelle D.B."/>
            <person name="Ebert P.R."/>
            <person name="Nelson D."/>
            <person name="Scott J.G."/>
            <person name="Beeman R.W."/>
            <person name="Muthukrishnan S."/>
            <person name="Kramer K.J."/>
            <person name="Arakane Y."/>
            <person name="Beeman R.W."/>
            <person name="Zhu Q."/>
            <person name="Hogenkamp D."/>
            <person name="Dixit R."/>
            <person name="Oppert B."/>
            <person name="Jiang H."/>
            <person name="Zou Z."/>
            <person name="Marshall J."/>
            <person name="Elpidina E."/>
            <person name="Vinokurov K."/>
            <person name="Oppert C."/>
            <person name="Zou Z."/>
            <person name="Evans J."/>
            <person name="Lu Z."/>
            <person name="Zhao P."/>
            <person name="Sumathipala N."/>
            <person name="Altincicek B."/>
            <person name="Vilcinskas A."/>
            <person name="Williams M."/>
            <person name="Hultmark D."/>
            <person name="Hetru C."/>
            <person name="Jiang H."/>
            <person name="Grimmelikhuijzen C.J."/>
            <person name="Hauser F."/>
            <person name="Cazzamali G."/>
            <person name="Williamson M."/>
            <person name="Park Y."/>
            <person name="Li B."/>
            <person name="Tanaka Y."/>
            <person name="Predel R."/>
            <person name="Neupert S."/>
            <person name="Schachtner J."/>
            <person name="Verleyen P."/>
            <person name="Raible F."/>
            <person name="Bork P."/>
            <person name="Friedrich M."/>
            <person name="Walden K.K."/>
            <person name="Robertson H.M."/>
            <person name="Angeli S."/>
            <person name="Foret S."/>
            <person name="Bucher G."/>
            <person name="Schuetz S."/>
            <person name="Maleszka R."/>
            <person name="Wimmer E.A."/>
            <person name="Beeman R.W."/>
            <person name="Lorenzen M."/>
            <person name="Tomoyasu Y."/>
            <person name="Miller S.C."/>
            <person name="Grossmann D."/>
            <person name="Bucher G."/>
        </authorList>
    </citation>
    <scope>NUCLEOTIDE SEQUENCE [LARGE SCALE GENOMIC DNA]</scope>
    <source>
        <strain evidence="6 7">Georgia GA2</strain>
    </source>
</reference>
<proteinExistence type="predicted"/>
<dbReference type="HOGENOM" id="CLU_001265_5_0_1"/>
<dbReference type="GO" id="GO:0005886">
    <property type="term" value="C:plasma membrane"/>
    <property type="evidence" value="ECO:0000318"/>
    <property type="project" value="GO_Central"/>
</dbReference>
<name>D6WY10_TRICA</name>
<feature type="transmembrane region" description="Helical" evidence="5">
    <location>
        <begin position="392"/>
        <end position="413"/>
    </location>
</feature>
<dbReference type="AlphaFoldDB" id="D6WY10"/>
<evidence type="ECO:0000256" key="4">
    <source>
        <dbReference type="ARBA" id="ARBA00023136"/>
    </source>
</evidence>
<evidence type="ECO:0000256" key="2">
    <source>
        <dbReference type="ARBA" id="ARBA00022692"/>
    </source>
</evidence>
<dbReference type="GO" id="GO:0022857">
    <property type="term" value="F:transmembrane transporter activity"/>
    <property type="evidence" value="ECO:0000318"/>
    <property type="project" value="GO_Central"/>
</dbReference>
<keyword evidence="4 5" id="KW-0472">Membrane</keyword>
<comment type="subcellular location">
    <subcellularLocation>
        <location evidence="1">Membrane</location>
        <topology evidence="1">Multi-pass membrane protein</topology>
    </subcellularLocation>
</comment>
<evidence type="ECO:0000256" key="1">
    <source>
        <dbReference type="ARBA" id="ARBA00004141"/>
    </source>
</evidence>
<feature type="transmembrane region" description="Helical" evidence="5">
    <location>
        <begin position="309"/>
        <end position="327"/>
    </location>
</feature>
<dbReference type="PANTHER" id="PTHR11662">
    <property type="entry name" value="SOLUTE CARRIER FAMILY 17"/>
    <property type="match status" value="1"/>
</dbReference>
<dbReference type="SUPFAM" id="SSF103473">
    <property type="entry name" value="MFS general substrate transporter"/>
    <property type="match status" value="1"/>
</dbReference>
<evidence type="ECO:0000313" key="6">
    <source>
        <dbReference type="EMBL" id="EFA07913.2"/>
    </source>
</evidence>
<keyword evidence="7" id="KW-1185">Reference proteome</keyword>
<dbReference type="Gene3D" id="1.20.1250.20">
    <property type="entry name" value="MFS general substrate transporter like domains"/>
    <property type="match status" value="1"/>
</dbReference>